<dbReference type="GO" id="GO:0008652">
    <property type="term" value="P:amino acid biosynthetic process"/>
    <property type="evidence" value="ECO:0007669"/>
    <property type="project" value="UniProtKB-KW"/>
</dbReference>
<feature type="binding site" evidence="7">
    <location>
        <position position="43"/>
    </location>
    <ligand>
        <name>3-phosphoshikimate</name>
        <dbReference type="ChEBI" id="CHEBI:145989"/>
    </ligand>
</feature>
<dbReference type="PANTHER" id="PTHR21090:SF5">
    <property type="entry name" value="PENTAFUNCTIONAL AROM POLYPEPTIDE"/>
    <property type="match status" value="1"/>
</dbReference>
<dbReference type="GO" id="GO:0009423">
    <property type="term" value="P:chorismate biosynthetic process"/>
    <property type="evidence" value="ECO:0007669"/>
    <property type="project" value="UniProtKB-UniRule"/>
</dbReference>
<proteinExistence type="inferred from homology"/>
<dbReference type="Pfam" id="PF00275">
    <property type="entry name" value="EPSP_synthase"/>
    <property type="match status" value="1"/>
</dbReference>
<dbReference type="GO" id="GO:0003866">
    <property type="term" value="F:3-phosphoshikimate 1-carboxyvinyltransferase activity"/>
    <property type="evidence" value="ECO:0007669"/>
    <property type="project" value="UniProtKB-UniRule"/>
</dbReference>
<feature type="binding site" evidence="7">
    <location>
        <position position="190"/>
    </location>
    <ligand>
        <name>3-phosphoshikimate</name>
        <dbReference type="ChEBI" id="CHEBI:145989"/>
    </ligand>
</feature>
<evidence type="ECO:0000256" key="4">
    <source>
        <dbReference type="ARBA" id="ARBA00022679"/>
    </source>
</evidence>
<dbReference type="InterPro" id="IPR006264">
    <property type="entry name" value="EPSP_synthase"/>
</dbReference>
<feature type="binding site" evidence="7">
    <location>
        <position position="189"/>
    </location>
    <ligand>
        <name>3-phosphoshikimate</name>
        <dbReference type="ChEBI" id="CHEBI:145989"/>
    </ligand>
</feature>
<evidence type="ECO:0000256" key="7">
    <source>
        <dbReference type="HAMAP-Rule" id="MF_00210"/>
    </source>
</evidence>
<dbReference type="GO" id="GO:0009073">
    <property type="term" value="P:aromatic amino acid family biosynthetic process"/>
    <property type="evidence" value="ECO:0007669"/>
    <property type="project" value="UniProtKB-KW"/>
</dbReference>
<sequence>MDMIAEKISAEEIANNAINDFSRHLCVGKTKPIHQRCSIPSSKPETQRGIIVASLADGVSYIHNDLRCLETQTMKNVMRALGAEITDHDGYLEIKGIGGKINYNNQILDCLGSGLVFRTATALACTSDTPIIVTGDASLRPRVMKPLFDALESLGARLSCLAEPGKAPVVSWDGNLQGGKVELAGDISSQFITALMFVAPLTPKGIHISVHNHLLSRSYIEQTAHFMQLAGIELVYNDTMTEIQVYPGHYKPINVTLAGDMTSASYFLAMCTLFQGEYLLDNMPFHSMQGERYFLDVVEALGVRLAFDADTNQLRLTNPNRELVGDYHFDVSNCPNIIPTLAALGAFVNGEFKVTGGSITRLHKSNRIKAMVSELKRLQVNIETIYRDDIEDGFVIKGKSSHLGGETLSSWGDHRVFMSLFVASLKMEKPNLIDGFRDVICSFPDFFKQVENLTGVCYE</sequence>
<dbReference type="Gene3D" id="3.65.10.10">
    <property type="entry name" value="Enolpyruvate transferase domain"/>
    <property type="match status" value="2"/>
</dbReference>
<keyword evidence="3 7" id="KW-0028">Amino-acid biosynthesis</keyword>
<dbReference type="PIRSF" id="PIRSF000505">
    <property type="entry name" value="EPSPS"/>
    <property type="match status" value="1"/>
</dbReference>
<comment type="function">
    <text evidence="7">Catalyzes the transfer of the enolpyruvyl moiety of phosphoenolpyruvate (PEP) to the 5-hydroxyl of shikimate-3-phosphate (S3P) to produce enolpyruvyl shikimate-3-phosphate and inorganic phosphate.</text>
</comment>
<evidence type="ECO:0000313" key="10">
    <source>
        <dbReference type="Proteomes" id="UP000295611"/>
    </source>
</evidence>
<dbReference type="AlphaFoldDB" id="A0A4V3DVY4"/>
<comment type="caution">
    <text evidence="9">The sequence shown here is derived from an EMBL/GenBank/DDBJ whole genome shotgun (WGS) entry which is preliminary data.</text>
</comment>
<comment type="subunit">
    <text evidence="7">Monomer.</text>
</comment>
<feature type="binding site" evidence="7">
    <location>
        <position position="190"/>
    </location>
    <ligand>
        <name>phosphoenolpyruvate</name>
        <dbReference type="ChEBI" id="CHEBI:58702"/>
    </ligand>
</feature>
<keyword evidence="10" id="KW-1185">Reference proteome</keyword>
<feature type="binding site" evidence="7">
    <location>
        <position position="367"/>
    </location>
    <ligand>
        <name>phosphoenolpyruvate</name>
        <dbReference type="ChEBI" id="CHEBI:58702"/>
    </ligand>
</feature>
<dbReference type="PANTHER" id="PTHR21090">
    <property type="entry name" value="AROM/DEHYDROQUINATE SYNTHASE"/>
    <property type="match status" value="1"/>
</dbReference>
<feature type="binding site" evidence="7">
    <location>
        <position position="43"/>
    </location>
    <ligand>
        <name>phosphoenolpyruvate</name>
        <dbReference type="ChEBI" id="CHEBI:58702"/>
    </ligand>
</feature>
<dbReference type="InterPro" id="IPR013792">
    <property type="entry name" value="RNA3'P_cycl/enolpyr_Trfase_a/b"/>
</dbReference>
<dbReference type="SUPFAM" id="SSF55205">
    <property type="entry name" value="EPT/RTPC-like"/>
    <property type="match status" value="1"/>
</dbReference>
<feature type="binding site" evidence="7">
    <location>
        <position position="142"/>
    </location>
    <ligand>
        <name>phosphoenolpyruvate</name>
        <dbReference type="ChEBI" id="CHEBI:58702"/>
    </ligand>
</feature>
<feature type="binding site" evidence="7">
    <location>
        <position position="114"/>
    </location>
    <ligand>
        <name>phosphoenolpyruvate</name>
        <dbReference type="ChEBI" id="CHEBI:58702"/>
    </ligand>
</feature>
<evidence type="ECO:0000256" key="5">
    <source>
        <dbReference type="ARBA" id="ARBA00023141"/>
    </source>
</evidence>
<evidence type="ECO:0000256" key="6">
    <source>
        <dbReference type="ARBA" id="ARBA00044633"/>
    </source>
</evidence>
<evidence type="ECO:0000256" key="2">
    <source>
        <dbReference type="ARBA" id="ARBA00009948"/>
    </source>
</evidence>
<protein>
    <recommendedName>
        <fullName evidence="7">3-phosphoshikimate 1-carboxyvinyltransferase</fullName>
        <ecNumber evidence="7">2.5.1.19</ecNumber>
    </recommendedName>
    <alternativeName>
        <fullName evidence="7">5-enolpyruvylshikimate-3-phosphate synthase</fullName>
        <shortName evidence="7">EPSP synthase</shortName>
        <shortName evidence="7">EPSPS</shortName>
    </alternativeName>
</protein>
<dbReference type="NCBIfam" id="TIGR01356">
    <property type="entry name" value="aroA"/>
    <property type="match status" value="1"/>
</dbReference>
<name>A0A4V3DVY4_9NEIS</name>
<evidence type="ECO:0000259" key="8">
    <source>
        <dbReference type="Pfam" id="PF00275"/>
    </source>
</evidence>
<dbReference type="CDD" id="cd01556">
    <property type="entry name" value="EPSP_synthase"/>
    <property type="match status" value="1"/>
</dbReference>
<dbReference type="Proteomes" id="UP000295611">
    <property type="component" value="Unassembled WGS sequence"/>
</dbReference>
<dbReference type="InterPro" id="IPR001986">
    <property type="entry name" value="Enolpyruvate_Tfrase_dom"/>
</dbReference>
<keyword evidence="4 7" id="KW-0808">Transferase</keyword>
<feature type="binding site" evidence="7">
    <location>
        <position position="188"/>
    </location>
    <ligand>
        <name>3-phosphoshikimate</name>
        <dbReference type="ChEBI" id="CHEBI:145989"/>
    </ligand>
</feature>
<comment type="caution">
    <text evidence="7">Lacks conserved residue(s) required for the propagation of feature annotation.</text>
</comment>
<keyword evidence="7" id="KW-0963">Cytoplasm</keyword>
<evidence type="ECO:0000256" key="3">
    <source>
        <dbReference type="ARBA" id="ARBA00022605"/>
    </source>
</evidence>
<comment type="pathway">
    <text evidence="1 7">Metabolic intermediate biosynthesis; chorismate biosynthesis; chorismate from D-erythrose 4-phosphate and phosphoenolpyruvate: step 6/7.</text>
</comment>
<comment type="similarity">
    <text evidence="2 7">Belongs to the EPSP synthase family.</text>
</comment>
<feature type="binding site" evidence="7">
    <location>
        <position position="415"/>
    </location>
    <ligand>
        <name>phosphoenolpyruvate</name>
        <dbReference type="ChEBI" id="CHEBI:58702"/>
    </ligand>
</feature>
<keyword evidence="5 7" id="KW-0057">Aromatic amino acid biosynthesis</keyword>
<dbReference type="EMBL" id="SNZP01000001">
    <property type="protein sequence ID" value="TDR82749.1"/>
    <property type="molecule type" value="Genomic_DNA"/>
</dbReference>
<feature type="binding site" evidence="7">
    <location>
        <position position="48"/>
    </location>
    <ligand>
        <name>3-phosphoshikimate</name>
        <dbReference type="ChEBI" id="CHEBI:145989"/>
    </ligand>
</feature>
<organism evidence="9 10">
    <name type="scientific">Paludibacterium purpuratum</name>
    <dbReference type="NCBI Taxonomy" id="1144873"/>
    <lineage>
        <taxon>Bacteria</taxon>
        <taxon>Pseudomonadati</taxon>
        <taxon>Pseudomonadota</taxon>
        <taxon>Betaproteobacteria</taxon>
        <taxon>Neisseriales</taxon>
        <taxon>Chromobacteriaceae</taxon>
        <taxon>Paludibacterium</taxon>
    </lineage>
</organism>
<feature type="binding site" evidence="7">
    <location>
        <position position="363"/>
    </location>
    <ligand>
        <name>3-phosphoshikimate</name>
        <dbReference type="ChEBI" id="CHEBI:145989"/>
    </ligand>
</feature>
<dbReference type="EC" id="2.5.1.19" evidence="7"/>
<feature type="binding site" evidence="7">
    <location>
        <position position="216"/>
    </location>
    <ligand>
        <name>3-phosphoshikimate</name>
        <dbReference type="ChEBI" id="CHEBI:145989"/>
    </ligand>
</feature>
<dbReference type="UniPathway" id="UPA00053">
    <property type="reaction ID" value="UER00089"/>
</dbReference>
<comment type="catalytic activity">
    <reaction evidence="6">
        <text>3-phosphoshikimate + phosphoenolpyruvate = 5-O-(1-carboxyvinyl)-3-phosphoshikimate + phosphate</text>
        <dbReference type="Rhea" id="RHEA:21256"/>
        <dbReference type="ChEBI" id="CHEBI:43474"/>
        <dbReference type="ChEBI" id="CHEBI:57701"/>
        <dbReference type="ChEBI" id="CHEBI:58702"/>
        <dbReference type="ChEBI" id="CHEBI:145989"/>
        <dbReference type="EC" id="2.5.1.19"/>
    </reaction>
    <physiologicalReaction direction="left-to-right" evidence="6">
        <dbReference type="Rhea" id="RHEA:21257"/>
    </physiologicalReaction>
</comment>
<dbReference type="GO" id="GO:0005737">
    <property type="term" value="C:cytoplasm"/>
    <property type="evidence" value="ECO:0007669"/>
    <property type="project" value="UniProtKB-SubCell"/>
</dbReference>
<accession>A0A4V3DVY4</accession>
<dbReference type="InterPro" id="IPR036968">
    <property type="entry name" value="Enolpyruvate_Tfrase_sf"/>
</dbReference>
<comment type="subcellular location">
    <subcellularLocation>
        <location evidence="7">Cytoplasm</location>
    </subcellularLocation>
</comment>
<reference evidence="9 10" key="1">
    <citation type="submission" date="2019-03" db="EMBL/GenBank/DDBJ databases">
        <title>Genomic Encyclopedia of Type Strains, Phase III (KMG-III): the genomes of soil and plant-associated and newly described type strains.</title>
        <authorList>
            <person name="Whitman W."/>
        </authorList>
    </citation>
    <scope>NUCLEOTIDE SEQUENCE [LARGE SCALE GENOMIC DNA]</scope>
    <source>
        <strain evidence="9 10">CECT 8976</strain>
    </source>
</reference>
<evidence type="ECO:0000256" key="1">
    <source>
        <dbReference type="ARBA" id="ARBA00004811"/>
    </source>
</evidence>
<gene>
    <name evidence="7" type="primary">aroA</name>
    <name evidence="9" type="ORF">DFP86_101138</name>
</gene>
<evidence type="ECO:0000313" key="9">
    <source>
        <dbReference type="EMBL" id="TDR82749.1"/>
    </source>
</evidence>
<feature type="domain" description="Enolpyruvate transferase" evidence="8">
    <location>
        <begin position="29"/>
        <end position="448"/>
    </location>
</feature>
<dbReference type="HAMAP" id="MF_00210">
    <property type="entry name" value="EPSP_synth"/>
    <property type="match status" value="1"/>
</dbReference>